<proteinExistence type="predicted"/>
<dbReference type="AlphaFoldDB" id="A0A1F6D222"/>
<dbReference type="Gene3D" id="3.30.460.40">
    <property type="match status" value="1"/>
</dbReference>
<organism evidence="1 2">
    <name type="scientific">Candidatus Kaiserbacteria bacterium RIFCSPHIGHO2_02_FULL_49_11</name>
    <dbReference type="NCBI Taxonomy" id="1798489"/>
    <lineage>
        <taxon>Bacteria</taxon>
        <taxon>Candidatus Kaiseribacteriota</taxon>
    </lineage>
</organism>
<name>A0A1F6D222_9BACT</name>
<dbReference type="EMBL" id="MFLC01000018">
    <property type="protein sequence ID" value="OGG55092.1"/>
    <property type="molecule type" value="Genomic_DNA"/>
</dbReference>
<sequence>MDIFTRVQELAFPSGQYVVVGSASMEVYGLRKAHDLDVLVTETLFATLKNEGWEEDGVFAKKGEKVRERLIQLKRKRLIRPDAEVLMDFYEHDTDRLISSAGFIERAEIINGLPFMPLQELLDIKRIVGRGKDLADVELIESYLKVRN</sequence>
<accession>A0A1F6D222</accession>
<gene>
    <name evidence="1" type="ORF">A3D62_01050</name>
</gene>
<dbReference type="Proteomes" id="UP000177659">
    <property type="component" value="Unassembled WGS sequence"/>
</dbReference>
<protein>
    <submittedName>
        <fullName evidence="1">Uncharacterized protein</fullName>
    </submittedName>
</protein>
<comment type="caution">
    <text evidence="1">The sequence shown here is derived from an EMBL/GenBank/DDBJ whole genome shotgun (WGS) entry which is preliminary data.</text>
</comment>
<evidence type="ECO:0000313" key="1">
    <source>
        <dbReference type="EMBL" id="OGG55092.1"/>
    </source>
</evidence>
<reference evidence="1 2" key="1">
    <citation type="journal article" date="2016" name="Nat. Commun.">
        <title>Thousands of microbial genomes shed light on interconnected biogeochemical processes in an aquifer system.</title>
        <authorList>
            <person name="Anantharaman K."/>
            <person name="Brown C.T."/>
            <person name="Hug L.A."/>
            <person name="Sharon I."/>
            <person name="Castelle C.J."/>
            <person name="Probst A.J."/>
            <person name="Thomas B.C."/>
            <person name="Singh A."/>
            <person name="Wilkins M.J."/>
            <person name="Karaoz U."/>
            <person name="Brodie E.L."/>
            <person name="Williams K.H."/>
            <person name="Hubbard S.S."/>
            <person name="Banfield J.F."/>
        </authorList>
    </citation>
    <scope>NUCLEOTIDE SEQUENCE [LARGE SCALE GENOMIC DNA]</scope>
</reference>
<evidence type="ECO:0000313" key="2">
    <source>
        <dbReference type="Proteomes" id="UP000177659"/>
    </source>
</evidence>